<dbReference type="EMBL" id="LN609528">
    <property type="protein sequence ID" value="CEF62500.1"/>
    <property type="molecule type" value="Genomic_DNA"/>
</dbReference>
<evidence type="ECO:0000313" key="2">
    <source>
        <dbReference type="Proteomes" id="UP000035682"/>
    </source>
</evidence>
<evidence type="ECO:0000313" key="4">
    <source>
        <dbReference type="WormBase" id="SRAE_1000077000"/>
    </source>
</evidence>
<name>A0A090KYA2_STRRB</name>
<dbReference type="CTD" id="36374865"/>
<dbReference type="GeneID" id="36374865"/>
<organism evidence="1">
    <name type="scientific">Strongyloides ratti</name>
    <name type="common">Parasitic roundworm</name>
    <dbReference type="NCBI Taxonomy" id="34506"/>
    <lineage>
        <taxon>Eukaryota</taxon>
        <taxon>Metazoa</taxon>
        <taxon>Ecdysozoa</taxon>
        <taxon>Nematoda</taxon>
        <taxon>Chromadorea</taxon>
        <taxon>Rhabditida</taxon>
        <taxon>Tylenchina</taxon>
        <taxon>Panagrolaimomorpha</taxon>
        <taxon>Strongyloidoidea</taxon>
        <taxon>Strongyloididae</taxon>
        <taxon>Strongyloides</taxon>
    </lineage>
</organism>
<dbReference type="WormBase" id="SRAE_1000077000">
    <property type="protein sequence ID" value="SRP04015"/>
    <property type="gene ID" value="WBGene00257370"/>
</dbReference>
<evidence type="ECO:0000313" key="3">
    <source>
        <dbReference type="WBParaSite" id="SRAE_1000077000.1"/>
    </source>
</evidence>
<sequence length="870" mass="101079">MENVDLTLVSNESWVDLYRECVTNPQVMKKKLALLYKRKSEIPEAVKILSVHDMIASITNSEFLEKREGTKIAANFYYSIGPNLFRKTFGNAILNIKSDTHYKRYAELLISTFSFVKSTVSNCSLEEQDREIDIFIALVVSKIFELAIFAEDSNIQNKFMNLFEAICDKSREVSKTNGNAVKGNIINNAQLLLYKGTLEFLWLDYSLRHKLDRLNTAIMLTHMFPINPKLKVDSSDVETCFMLQVTALKRLIMDPFVPIRAFLAKEFLGVLGRGWFQLDGSDLREIISLFIDKLSNESVAIVRAKVYDGIGLLSAYPFTGSCIAKIMRMKIPFILRDADKSAKSAGLNCLDILQSNEVITLDTNDIKEFIIVLEVEKDMSIVRRIVRLIVKPLFDHFFEDEKDIDKYLNVFKEHFTKNRFANYLFHKWIQMDNLLNINAILKHVRNLMHHSLTLLMGNLRQESSLSDLTPYEASQLKSQQSENLDVVNSFIEAAATLYDKGRKQLVTLNKKKAIETLDNYVLKLHSIAKDKYKNSQVYQTIMTLLEYVGNDAALDERIRMLRSIENFGASEDVVMEYFDRCIHHKPLEILDFINKGTDIIKYDNKIKNPNGLNYFEKIMDYCAKLFYSTKTRNLIMKEWMFYVEHWTTNLESILSILESRCQISNGEEFFFSDDLIIKTLKIKFISSIIIDCHKNSSIRAVSENNSEEFSYKAWQFWMQFHSVIERHYTKTSFASENDGVFKEKLFLFGLETFKEFCTCYEFNDFCVQQTSSWLNTLNNVNAPETILISLLKIYPEIIDAMYHGPDLYDSIRNVLYHYLIDIKPWIFECVSTEDESSQKMFNEITRLWGVINNKFKSLVLLNLSPLELDL</sequence>
<dbReference type="WBParaSite" id="SRAE_1000077000.1">
    <property type="protein sequence ID" value="SRAE_1000077000.1"/>
    <property type="gene ID" value="WBGene00257370"/>
</dbReference>
<dbReference type="Proteomes" id="UP000035682">
    <property type="component" value="Unplaced"/>
</dbReference>
<gene>
    <name evidence="1 3 4" type="ORF">SRAE_1000077000</name>
</gene>
<dbReference type="AlphaFoldDB" id="A0A090KYA2"/>
<reference evidence="1" key="1">
    <citation type="submission" date="2014-09" db="EMBL/GenBank/DDBJ databases">
        <authorList>
            <person name="Aslett A.Martin."/>
        </authorList>
    </citation>
    <scope>NUCLEOTIDE SEQUENCE</scope>
    <source>
        <strain evidence="1">ED321 Heterogonic</strain>
    </source>
</reference>
<dbReference type="OrthoDB" id="10062843at2759"/>
<reference evidence="2" key="2">
    <citation type="submission" date="2014-09" db="EMBL/GenBank/DDBJ databases">
        <authorList>
            <person name="Martin A.A."/>
        </authorList>
    </citation>
    <scope>NUCLEOTIDE SEQUENCE</scope>
    <source>
        <strain evidence="2">ED321</strain>
    </source>
</reference>
<protein>
    <submittedName>
        <fullName evidence="1 3">Uncharacterized protein</fullName>
    </submittedName>
</protein>
<reference evidence="3" key="3">
    <citation type="submission" date="2020-12" db="UniProtKB">
        <authorList>
            <consortium name="WormBaseParasite"/>
        </authorList>
    </citation>
    <scope>IDENTIFICATION</scope>
</reference>
<dbReference type="RefSeq" id="XP_024501702.1">
    <property type="nucleotide sequence ID" value="XM_024647645.1"/>
</dbReference>
<keyword evidence="2" id="KW-1185">Reference proteome</keyword>
<evidence type="ECO:0000313" key="1">
    <source>
        <dbReference type="EMBL" id="CEF62500.1"/>
    </source>
</evidence>
<proteinExistence type="predicted"/>
<dbReference type="STRING" id="34506.A0A090KYA2"/>
<accession>A0A090KYA2</accession>